<comment type="caution">
    <text evidence="1">The sequence shown here is derived from an EMBL/GenBank/DDBJ whole genome shotgun (WGS) entry which is preliminary data.</text>
</comment>
<evidence type="ECO:0000313" key="1">
    <source>
        <dbReference type="EMBL" id="MBR7792302.1"/>
    </source>
</evidence>
<dbReference type="Proteomes" id="UP000682982">
    <property type="component" value="Unassembled WGS sequence"/>
</dbReference>
<protein>
    <recommendedName>
        <fullName evidence="3">XRE family transcriptional regulator</fullName>
    </recommendedName>
</protein>
<accession>A0ABS5H1N9</accession>
<dbReference type="EMBL" id="JAGSPK010000002">
    <property type="protein sequence ID" value="MBR7792302.1"/>
    <property type="molecule type" value="Genomic_DNA"/>
</dbReference>
<dbReference type="RefSeq" id="WP_212678362.1">
    <property type="nucleotide sequence ID" value="NZ_JAGSPK010000002.1"/>
</dbReference>
<name>A0ABS5H1N9_9BURK</name>
<organism evidence="1 2">
    <name type="scientific">Undibacterium rivi</name>
    <dbReference type="NCBI Taxonomy" id="2828729"/>
    <lineage>
        <taxon>Bacteria</taxon>
        <taxon>Pseudomonadati</taxon>
        <taxon>Pseudomonadota</taxon>
        <taxon>Betaproteobacteria</taxon>
        <taxon>Burkholderiales</taxon>
        <taxon>Oxalobacteraceae</taxon>
        <taxon>Undibacterium</taxon>
    </lineage>
</organism>
<gene>
    <name evidence="1" type="ORF">KDM87_06790</name>
</gene>
<reference evidence="1 2" key="1">
    <citation type="submission" date="2021-04" db="EMBL/GenBank/DDBJ databases">
        <title>novel species isolated from subtropical streams in China.</title>
        <authorList>
            <person name="Lu H."/>
        </authorList>
    </citation>
    <scope>NUCLEOTIDE SEQUENCE [LARGE SCALE GENOMIC DNA]</scope>
    <source>
        <strain evidence="1 2">FT147W</strain>
    </source>
</reference>
<evidence type="ECO:0008006" key="3">
    <source>
        <dbReference type="Google" id="ProtNLM"/>
    </source>
</evidence>
<keyword evidence="2" id="KW-1185">Reference proteome</keyword>
<sequence>MKQLDEYLTFPPSPAQSVSPSVNRYQARQALVLAGLFDRVQPLIDGIQDPTERMLTQVAWNDAPNFKRDDPFLVKIAVALNLTDADLDALFTTAASL</sequence>
<evidence type="ECO:0000313" key="2">
    <source>
        <dbReference type="Proteomes" id="UP000682982"/>
    </source>
</evidence>
<proteinExistence type="predicted"/>